<name>A0A5J9ULM5_9POAL</name>
<feature type="non-terminal residue" evidence="2">
    <location>
        <position position="1"/>
    </location>
</feature>
<evidence type="ECO:0000313" key="3">
    <source>
        <dbReference type="Proteomes" id="UP000324897"/>
    </source>
</evidence>
<dbReference type="InterPro" id="IPR004158">
    <property type="entry name" value="DUF247_pln"/>
</dbReference>
<comment type="caution">
    <text evidence="2">The sequence shown here is derived from an EMBL/GenBank/DDBJ whole genome shotgun (WGS) entry which is preliminary data.</text>
</comment>
<dbReference type="PANTHER" id="PTHR31170">
    <property type="entry name" value="BNAC04G53230D PROTEIN"/>
    <property type="match status" value="1"/>
</dbReference>
<gene>
    <name evidence="2" type="ORF">EJB05_27152</name>
</gene>
<keyword evidence="1" id="KW-1133">Transmembrane helix</keyword>
<reference evidence="2 3" key="1">
    <citation type="journal article" date="2019" name="Sci. Rep.">
        <title>A high-quality genome of Eragrostis curvula grass provides insights into Poaceae evolution and supports new strategies to enhance forage quality.</title>
        <authorList>
            <person name="Carballo J."/>
            <person name="Santos B.A.C.M."/>
            <person name="Zappacosta D."/>
            <person name="Garbus I."/>
            <person name="Selva J.P."/>
            <person name="Gallo C.A."/>
            <person name="Diaz A."/>
            <person name="Albertini E."/>
            <person name="Caccamo M."/>
            <person name="Echenique V."/>
        </authorList>
    </citation>
    <scope>NUCLEOTIDE SEQUENCE [LARGE SCALE GENOMIC DNA]</scope>
    <source>
        <strain evidence="3">cv. Victoria</strain>
        <tissue evidence="2">Leaf</tissue>
    </source>
</reference>
<keyword evidence="1" id="KW-0472">Membrane</keyword>
<proteinExistence type="predicted"/>
<evidence type="ECO:0000256" key="1">
    <source>
        <dbReference type="SAM" id="Phobius"/>
    </source>
</evidence>
<accession>A0A5J9ULM5</accession>
<organism evidence="2 3">
    <name type="scientific">Eragrostis curvula</name>
    <name type="common">weeping love grass</name>
    <dbReference type="NCBI Taxonomy" id="38414"/>
    <lineage>
        <taxon>Eukaryota</taxon>
        <taxon>Viridiplantae</taxon>
        <taxon>Streptophyta</taxon>
        <taxon>Embryophyta</taxon>
        <taxon>Tracheophyta</taxon>
        <taxon>Spermatophyta</taxon>
        <taxon>Magnoliopsida</taxon>
        <taxon>Liliopsida</taxon>
        <taxon>Poales</taxon>
        <taxon>Poaceae</taxon>
        <taxon>PACMAD clade</taxon>
        <taxon>Chloridoideae</taxon>
        <taxon>Eragrostideae</taxon>
        <taxon>Eragrostidinae</taxon>
        <taxon>Eragrostis</taxon>
    </lineage>
</organism>
<protein>
    <submittedName>
        <fullName evidence="2">Uncharacterized protein</fullName>
    </submittedName>
</protein>
<feature type="transmembrane region" description="Helical" evidence="1">
    <location>
        <begin position="464"/>
        <end position="487"/>
    </location>
</feature>
<sequence length="504" mass="56960">MWVADMERHLGGAELPSTMEKWAKHCIFCVPRRLRIGGGNAFKPQTVTLGPFHHGDAALRPMEEHKRRAVAHLLRRAGRTLGEVAAAVEEVAGELEDAYAGLHAKWRGRNRGKFLEMMVADGCFLLEVMRNDSRLQDWGKDVPAGETSRQHEHEDYPYAPSDPIFGPHAIEHIAAFIQRDMLMIENQLPLILLKKIVTAERGKAPSDSWINALVLKFLCVDEDCVAEAGPALGLHPLDLYRRSLLRQSTRRAQEVSNQDNHITLCCLPTTTTGREIRLMQYLPNIRENEQVTCCNRAKKKKPPAAPRSAQKLWEAGIRFIRSETNFLNDASFSSCSRRLRMPRVMLDDSTEHKYRNVMAFEALYDAGAGGNDVTAYVMFLKDLVDSADDVELLREKGVLSHDLAGSDWAVVRLLNRLTRDVAKINKSTLCYVHKDVEDYCDHSLRVFIFRSWAKLKTTYLSSPWAFIGLVVGIFLLGTDITQTSYAVMSYELAKKQSFNMTSGR</sequence>
<keyword evidence="1" id="KW-0812">Transmembrane</keyword>
<dbReference type="EMBL" id="RWGY01000013">
    <property type="protein sequence ID" value="TVU24699.1"/>
    <property type="molecule type" value="Genomic_DNA"/>
</dbReference>
<keyword evidence="3" id="KW-1185">Reference proteome</keyword>
<dbReference type="OrthoDB" id="599271at2759"/>
<dbReference type="Proteomes" id="UP000324897">
    <property type="component" value="Chromosome 2"/>
</dbReference>
<dbReference type="Gramene" id="TVU24699">
    <property type="protein sequence ID" value="TVU24699"/>
    <property type="gene ID" value="EJB05_27152"/>
</dbReference>
<evidence type="ECO:0000313" key="2">
    <source>
        <dbReference type="EMBL" id="TVU24699.1"/>
    </source>
</evidence>
<dbReference type="AlphaFoldDB" id="A0A5J9ULM5"/>
<dbReference type="PANTHER" id="PTHR31170:SF18">
    <property type="entry name" value="(WILD MALAYSIAN BANANA) HYPOTHETICAL PROTEIN"/>
    <property type="match status" value="1"/>
</dbReference>
<dbReference type="Pfam" id="PF03140">
    <property type="entry name" value="DUF247"/>
    <property type="match status" value="1"/>
</dbReference>